<keyword evidence="1" id="KW-0614">Plasmid</keyword>
<reference evidence="1" key="1">
    <citation type="submission" date="2016-06" db="EMBL/GenBank/DDBJ databases">
        <title>Adaptive Radiation by Waves of Gene Transfer Leads to Fine-Scale Resource Partitioning in Marine Microbes.</title>
        <authorList>
            <person name="Hehemann J.-H."/>
            <person name="Arevalo P."/>
            <person name="Datta M.S."/>
            <person name="Yu X."/>
            <person name="Corzett C."/>
            <person name="Henschel A."/>
            <person name="Preheim S.P."/>
            <person name="Timberlake S."/>
            <person name="Alm E.J."/>
            <person name="Polz M.F."/>
        </authorList>
    </citation>
    <scope>NUCLEOTIDE SEQUENCE [LARGE SCALE GENOMIC DNA]</scope>
    <source>
        <strain evidence="1">FF50</strain>
        <plasmid evidence="1">unnamed1</plasmid>
    </source>
</reference>
<dbReference type="KEGG" id="vbr:A6E01_20485"/>
<organism evidence="1">
    <name type="scientific">Vibrio breoganii</name>
    <dbReference type="NCBI Taxonomy" id="553239"/>
    <lineage>
        <taxon>Bacteria</taxon>
        <taxon>Pseudomonadati</taxon>
        <taxon>Pseudomonadota</taxon>
        <taxon>Gammaproteobacteria</taxon>
        <taxon>Vibrionales</taxon>
        <taxon>Vibrionaceae</taxon>
        <taxon>Vibrio</taxon>
    </lineage>
</organism>
<accession>A0A193KJT2</accession>
<dbReference type="RefSeq" id="WP_065211352.1">
    <property type="nucleotide sequence ID" value="NZ_CP016179.1"/>
</dbReference>
<evidence type="ECO:0000313" key="1">
    <source>
        <dbReference type="EMBL" id="ANO35593.1"/>
    </source>
</evidence>
<sequence>MITIRCKFARKSARTLSAKPLRSVLYVRSDSGKLEPVGIKEAVRLVEAGVPVDDKGKLMRCMDDALPYAVKTIGGNFSFKERVQINQMKKSDDLNWLQALYLQWSMNNNPPAWNAAGLKLDV</sequence>
<dbReference type="EMBL" id="CP016179">
    <property type="protein sequence ID" value="ANO35593.1"/>
    <property type="molecule type" value="Genomic_DNA"/>
</dbReference>
<proteinExistence type="predicted"/>
<gene>
    <name evidence="1" type="ORF">A6E01_20485</name>
</gene>
<dbReference type="AlphaFoldDB" id="A0A193KJT2"/>
<dbReference type="Proteomes" id="UP000092018">
    <property type="component" value="Plasmid unnamed1"/>
</dbReference>
<protein>
    <submittedName>
        <fullName evidence="1">Uncharacterized protein</fullName>
    </submittedName>
</protein>
<geneLocation type="plasmid" evidence="1">
    <name>unnamed1</name>
</geneLocation>
<name>A0A193KJT2_9VIBR</name>